<proteinExistence type="predicted"/>
<reference evidence="1" key="2">
    <citation type="journal article" date="2015" name="Fish Shellfish Immunol.">
        <title>Early steps in the European eel (Anguilla anguilla)-Vibrio vulnificus interaction in the gills: Role of the RtxA13 toxin.</title>
        <authorList>
            <person name="Callol A."/>
            <person name="Pajuelo D."/>
            <person name="Ebbesson L."/>
            <person name="Teles M."/>
            <person name="MacKenzie S."/>
            <person name="Amaro C."/>
        </authorList>
    </citation>
    <scope>NUCLEOTIDE SEQUENCE</scope>
</reference>
<name>A0A0E9PA90_ANGAN</name>
<organism evidence="1">
    <name type="scientific">Anguilla anguilla</name>
    <name type="common">European freshwater eel</name>
    <name type="synonym">Muraena anguilla</name>
    <dbReference type="NCBI Taxonomy" id="7936"/>
    <lineage>
        <taxon>Eukaryota</taxon>
        <taxon>Metazoa</taxon>
        <taxon>Chordata</taxon>
        <taxon>Craniata</taxon>
        <taxon>Vertebrata</taxon>
        <taxon>Euteleostomi</taxon>
        <taxon>Actinopterygii</taxon>
        <taxon>Neopterygii</taxon>
        <taxon>Teleostei</taxon>
        <taxon>Anguilliformes</taxon>
        <taxon>Anguillidae</taxon>
        <taxon>Anguilla</taxon>
    </lineage>
</organism>
<evidence type="ECO:0000313" key="1">
    <source>
        <dbReference type="EMBL" id="JAH01419.1"/>
    </source>
</evidence>
<dbReference type="AlphaFoldDB" id="A0A0E9PA90"/>
<reference evidence="1" key="1">
    <citation type="submission" date="2014-11" db="EMBL/GenBank/DDBJ databases">
        <authorList>
            <person name="Amaro Gonzalez C."/>
        </authorList>
    </citation>
    <scope>NUCLEOTIDE SEQUENCE</scope>
</reference>
<accession>A0A0E9PA90</accession>
<dbReference type="EMBL" id="GBXM01107158">
    <property type="protein sequence ID" value="JAH01419.1"/>
    <property type="molecule type" value="Transcribed_RNA"/>
</dbReference>
<protein>
    <submittedName>
        <fullName evidence="1">Uncharacterized protein</fullName>
    </submittedName>
</protein>
<sequence length="42" mass="5081">MCLFLLRFACTFKTFKLLLFRATYTPYILCIQSLHLHSCIFY</sequence>